<dbReference type="EMBL" id="QXJM01000025">
    <property type="protein sequence ID" value="RIE04540.1"/>
    <property type="molecule type" value="Genomic_DNA"/>
</dbReference>
<dbReference type="InterPro" id="IPR011006">
    <property type="entry name" value="CheY-like_superfamily"/>
</dbReference>
<keyword evidence="4" id="KW-0238">DNA-binding</keyword>
<evidence type="ECO:0000256" key="2">
    <source>
        <dbReference type="ARBA" id="ARBA00023012"/>
    </source>
</evidence>
<dbReference type="Gene3D" id="1.10.10.10">
    <property type="entry name" value="Winged helix-like DNA-binding domain superfamily/Winged helix DNA-binding domain"/>
    <property type="match status" value="1"/>
</dbReference>
<dbReference type="InterPro" id="IPR001789">
    <property type="entry name" value="Sig_transdc_resp-reg_receiver"/>
</dbReference>
<dbReference type="SMART" id="SM00448">
    <property type="entry name" value="REC"/>
    <property type="match status" value="1"/>
</dbReference>
<protein>
    <submittedName>
        <fullName evidence="8">Response regulator</fullName>
    </submittedName>
</protein>
<keyword evidence="2" id="KW-0902">Two-component regulatory system</keyword>
<evidence type="ECO:0000256" key="4">
    <source>
        <dbReference type="ARBA" id="ARBA00023125"/>
    </source>
</evidence>
<organism evidence="8 9">
    <name type="scientific">Cohnella faecalis</name>
    <dbReference type="NCBI Taxonomy" id="2315694"/>
    <lineage>
        <taxon>Bacteria</taxon>
        <taxon>Bacillati</taxon>
        <taxon>Bacillota</taxon>
        <taxon>Bacilli</taxon>
        <taxon>Bacillales</taxon>
        <taxon>Paenibacillaceae</taxon>
        <taxon>Cohnella</taxon>
    </lineage>
</organism>
<dbReference type="SUPFAM" id="SSF52172">
    <property type="entry name" value="CheY-like"/>
    <property type="match status" value="1"/>
</dbReference>
<comment type="caution">
    <text evidence="8">The sequence shown here is derived from an EMBL/GenBank/DDBJ whole genome shotgun (WGS) entry which is preliminary data.</text>
</comment>
<dbReference type="InterPro" id="IPR016032">
    <property type="entry name" value="Sig_transdc_resp-reg_C-effctor"/>
</dbReference>
<dbReference type="Pfam" id="PF00072">
    <property type="entry name" value="Response_reg"/>
    <property type="match status" value="1"/>
</dbReference>
<sequence>MASEGGAGMNAILLDDEPLALRSLAFQLNRFEDMNILGTFSFPADAIVAAEKLRPDVAFIDIDMPDMNGIQVAEKLQDIDDSMVIVFVTAYEEYAVKAFELNALDYVLKPVQPSRLERTVQRLLEDNRLHKESRAVKEDTKAERVIVHCAGSMNVIGRDGEPLPWRTAKSRELFAYLVFKRGQPVRKETLLELLWPDTDEKKGFTQMYTTIYRLRKTFDAAGLSIRLLNSGDGYWLRIEDLAVDLLEWEEAIAQLPALSAESADAYQWQLDYYPGDYLDEHDYVWSEGERQRLRSLCYRQAVQLGRFWTSQGFGKKAADTYERLQRQFPFAEEIYEALIELYANEGHYSLAQRQYELLSDMMRSEYDSEPSEEAKKIYSRIRS</sequence>
<dbReference type="PROSITE" id="PS50110">
    <property type="entry name" value="RESPONSE_REGULATORY"/>
    <property type="match status" value="1"/>
</dbReference>
<gene>
    <name evidence="8" type="ORF">D3H35_05455</name>
</gene>
<evidence type="ECO:0000256" key="3">
    <source>
        <dbReference type="ARBA" id="ARBA00023015"/>
    </source>
</evidence>
<dbReference type="PANTHER" id="PTHR35807">
    <property type="entry name" value="TRANSCRIPTIONAL REGULATOR REDD-RELATED"/>
    <property type="match status" value="1"/>
</dbReference>
<proteinExistence type="inferred from homology"/>
<keyword evidence="3" id="KW-0805">Transcription regulation</keyword>
<keyword evidence="5" id="KW-0804">Transcription</keyword>
<dbReference type="GO" id="GO:0000160">
    <property type="term" value="P:phosphorelay signal transduction system"/>
    <property type="evidence" value="ECO:0007669"/>
    <property type="project" value="UniProtKB-KW"/>
</dbReference>
<reference evidence="8 9" key="1">
    <citation type="submission" date="2018-09" db="EMBL/GenBank/DDBJ databases">
        <title>Cohnella cavernae sp. nov., isolated from a karst cave.</title>
        <authorList>
            <person name="Zhu H."/>
        </authorList>
    </citation>
    <scope>NUCLEOTIDE SEQUENCE [LARGE SCALE GENOMIC DNA]</scope>
    <source>
        <strain evidence="8 9">K2E09-144</strain>
    </source>
</reference>
<feature type="modified residue" description="4-aspartylphosphate" evidence="6">
    <location>
        <position position="61"/>
    </location>
</feature>
<dbReference type="SMART" id="SM01043">
    <property type="entry name" value="BTAD"/>
    <property type="match status" value="1"/>
</dbReference>
<dbReference type="PANTHER" id="PTHR35807:SF2">
    <property type="entry name" value="TRANSCRIPTIONAL ACTIVATOR DOMAIN"/>
    <property type="match status" value="1"/>
</dbReference>
<evidence type="ECO:0000313" key="8">
    <source>
        <dbReference type="EMBL" id="RIE04540.1"/>
    </source>
</evidence>
<dbReference type="InterPro" id="IPR001867">
    <property type="entry name" value="OmpR/PhoB-type_DNA-bd"/>
</dbReference>
<name>A0A398CQV2_9BACL</name>
<dbReference type="Gene3D" id="1.25.40.10">
    <property type="entry name" value="Tetratricopeptide repeat domain"/>
    <property type="match status" value="1"/>
</dbReference>
<evidence type="ECO:0000259" key="7">
    <source>
        <dbReference type="PROSITE" id="PS50110"/>
    </source>
</evidence>
<dbReference type="Pfam" id="PF03704">
    <property type="entry name" value="BTAD"/>
    <property type="match status" value="1"/>
</dbReference>
<dbReference type="InterPro" id="IPR011990">
    <property type="entry name" value="TPR-like_helical_dom_sf"/>
</dbReference>
<feature type="domain" description="Response regulatory" evidence="7">
    <location>
        <begin position="10"/>
        <end position="124"/>
    </location>
</feature>
<keyword evidence="9" id="KW-1185">Reference proteome</keyword>
<dbReference type="AlphaFoldDB" id="A0A398CQV2"/>
<dbReference type="InterPro" id="IPR005158">
    <property type="entry name" value="BTAD"/>
</dbReference>
<evidence type="ECO:0000256" key="6">
    <source>
        <dbReference type="PROSITE-ProRule" id="PRU00169"/>
    </source>
</evidence>
<dbReference type="GO" id="GO:0003677">
    <property type="term" value="F:DNA binding"/>
    <property type="evidence" value="ECO:0007669"/>
    <property type="project" value="UniProtKB-KW"/>
</dbReference>
<dbReference type="InterPro" id="IPR036388">
    <property type="entry name" value="WH-like_DNA-bd_sf"/>
</dbReference>
<dbReference type="SUPFAM" id="SSF46894">
    <property type="entry name" value="C-terminal effector domain of the bipartite response regulators"/>
    <property type="match status" value="1"/>
</dbReference>
<keyword evidence="6" id="KW-0597">Phosphoprotein</keyword>
<dbReference type="Gene3D" id="3.40.50.2300">
    <property type="match status" value="1"/>
</dbReference>
<dbReference type="InterPro" id="IPR051677">
    <property type="entry name" value="AfsR-DnrI-RedD_regulator"/>
</dbReference>
<dbReference type="GO" id="GO:0006355">
    <property type="term" value="P:regulation of DNA-templated transcription"/>
    <property type="evidence" value="ECO:0007669"/>
    <property type="project" value="InterPro"/>
</dbReference>
<evidence type="ECO:0000256" key="5">
    <source>
        <dbReference type="ARBA" id="ARBA00023163"/>
    </source>
</evidence>
<evidence type="ECO:0000256" key="1">
    <source>
        <dbReference type="ARBA" id="ARBA00005820"/>
    </source>
</evidence>
<dbReference type="SUPFAM" id="SSF48452">
    <property type="entry name" value="TPR-like"/>
    <property type="match status" value="1"/>
</dbReference>
<dbReference type="SMART" id="SM00862">
    <property type="entry name" value="Trans_reg_C"/>
    <property type="match status" value="1"/>
</dbReference>
<dbReference type="Proteomes" id="UP000266340">
    <property type="component" value="Unassembled WGS sequence"/>
</dbReference>
<accession>A0A398CQV2</accession>
<comment type="similarity">
    <text evidence="1">Belongs to the AfsR/DnrI/RedD regulatory family.</text>
</comment>
<evidence type="ECO:0000313" key="9">
    <source>
        <dbReference type="Proteomes" id="UP000266340"/>
    </source>
</evidence>